<gene>
    <name evidence="1" type="ORF">BpHYR1_002390</name>
</gene>
<dbReference type="AlphaFoldDB" id="A0A3M7QG48"/>
<keyword evidence="2" id="KW-1185">Reference proteome</keyword>
<comment type="caution">
    <text evidence="1">The sequence shown here is derived from an EMBL/GenBank/DDBJ whole genome shotgun (WGS) entry which is preliminary data.</text>
</comment>
<name>A0A3M7QG48_BRAPC</name>
<organism evidence="1 2">
    <name type="scientific">Brachionus plicatilis</name>
    <name type="common">Marine rotifer</name>
    <name type="synonym">Brachionus muelleri</name>
    <dbReference type="NCBI Taxonomy" id="10195"/>
    <lineage>
        <taxon>Eukaryota</taxon>
        <taxon>Metazoa</taxon>
        <taxon>Spiralia</taxon>
        <taxon>Gnathifera</taxon>
        <taxon>Rotifera</taxon>
        <taxon>Eurotatoria</taxon>
        <taxon>Monogononta</taxon>
        <taxon>Pseudotrocha</taxon>
        <taxon>Ploima</taxon>
        <taxon>Brachionidae</taxon>
        <taxon>Brachionus</taxon>
    </lineage>
</organism>
<reference evidence="1 2" key="1">
    <citation type="journal article" date="2018" name="Sci. Rep.">
        <title>Genomic signatures of local adaptation to the degree of environmental predictability in rotifers.</title>
        <authorList>
            <person name="Franch-Gras L."/>
            <person name="Hahn C."/>
            <person name="Garcia-Roger E.M."/>
            <person name="Carmona M.J."/>
            <person name="Serra M."/>
            <person name="Gomez A."/>
        </authorList>
    </citation>
    <scope>NUCLEOTIDE SEQUENCE [LARGE SCALE GENOMIC DNA]</scope>
    <source>
        <strain evidence="1">HYR1</strain>
    </source>
</reference>
<dbReference type="EMBL" id="REGN01006252">
    <property type="protein sequence ID" value="RNA10259.1"/>
    <property type="molecule type" value="Genomic_DNA"/>
</dbReference>
<proteinExistence type="predicted"/>
<evidence type="ECO:0000313" key="2">
    <source>
        <dbReference type="Proteomes" id="UP000276133"/>
    </source>
</evidence>
<evidence type="ECO:0000313" key="1">
    <source>
        <dbReference type="EMBL" id="RNA10259.1"/>
    </source>
</evidence>
<accession>A0A3M7QG48</accession>
<dbReference type="Proteomes" id="UP000276133">
    <property type="component" value="Unassembled WGS sequence"/>
</dbReference>
<protein>
    <submittedName>
        <fullName evidence="1">Uncharacterized protein</fullName>
    </submittedName>
</protein>
<sequence>MCSDIPTNSSAIIDNVDADNIKKFKSCDVLLKDRSTFIGYFYIKYSNCNRNMGLEMEFIAPNFLYVNINFNLRYV</sequence>